<accession>A0A3B1AM16</accession>
<dbReference type="AlphaFoldDB" id="A0A3B1AM16"/>
<dbReference type="InterPro" id="IPR036748">
    <property type="entry name" value="MTH938-like_sf"/>
</dbReference>
<gene>
    <name evidence="1" type="ORF">MNBD_GAMMA19-1418</name>
</gene>
<dbReference type="EMBL" id="UOFV01000496">
    <property type="protein sequence ID" value="VAX04772.1"/>
    <property type="molecule type" value="Genomic_DNA"/>
</dbReference>
<organism evidence="1">
    <name type="scientific">hydrothermal vent metagenome</name>
    <dbReference type="NCBI Taxonomy" id="652676"/>
    <lineage>
        <taxon>unclassified sequences</taxon>
        <taxon>metagenomes</taxon>
        <taxon>ecological metagenomes</taxon>
    </lineage>
</organism>
<sequence>MQVNLDRDIHSYTIRAYEPGAISLTIPWSAEKASQLPPEEQASPSPGVETISDSFIVSPRHLLRDWPPGSISELQAEHLDAIIELQPELVLLGTGTRLTFPPPQILASLHRQRIGVEIMDTAAACRTYNILMAEGRFVVAGLMNPAES</sequence>
<dbReference type="InterPro" id="IPR007523">
    <property type="entry name" value="NDUFAF3/AAMDC"/>
</dbReference>
<reference evidence="1" key="1">
    <citation type="submission" date="2018-06" db="EMBL/GenBank/DDBJ databases">
        <authorList>
            <person name="Zhirakovskaya E."/>
        </authorList>
    </citation>
    <scope>NUCLEOTIDE SEQUENCE</scope>
</reference>
<evidence type="ECO:0000313" key="1">
    <source>
        <dbReference type="EMBL" id="VAX04772.1"/>
    </source>
</evidence>
<dbReference type="Pfam" id="PF04430">
    <property type="entry name" value="DUF498"/>
    <property type="match status" value="1"/>
</dbReference>
<proteinExistence type="predicted"/>
<protein>
    <submittedName>
        <fullName evidence="1">Membrane protein</fullName>
    </submittedName>
</protein>
<dbReference type="Gene3D" id="3.40.1230.10">
    <property type="entry name" value="MTH938-like"/>
    <property type="match status" value="1"/>
</dbReference>
<dbReference type="SUPFAM" id="SSF64076">
    <property type="entry name" value="MTH938-like"/>
    <property type="match status" value="1"/>
</dbReference>
<dbReference type="PANTHER" id="PTHR21192:SF2">
    <property type="entry name" value="NADH DEHYDROGENASE [UBIQUINONE] 1 ALPHA SUBCOMPLEX ASSEMBLY FACTOR 3"/>
    <property type="match status" value="1"/>
</dbReference>
<dbReference type="PANTHER" id="PTHR21192">
    <property type="entry name" value="NUCLEAR PROTEIN E3-3"/>
    <property type="match status" value="1"/>
</dbReference>
<name>A0A3B1AM16_9ZZZZ</name>
<dbReference type="CDD" id="cd05560">
    <property type="entry name" value="Xcc1710_like"/>
    <property type="match status" value="1"/>
</dbReference>